<evidence type="ECO:0000313" key="15">
    <source>
        <dbReference type="Proteomes" id="UP000270205"/>
    </source>
</evidence>
<evidence type="ECO:0000256" key="11">
    <source>
        <dbReference type="ARBA" id="ARBA00035025"/>
    </source>
</evidence>
<evidence type="ECO:0000256" key="9">
    <source>
        <dbReference type="ARBA" id="ARBA00022884"/>
    </source>
</evidence>
<accession>A0A7Z9CF28</accession>
<evidence type="ECO:0000256" key="6">
    <source>
        <dbReference type="ARBA" id="ARBA00022691"/>
    </source>
</evidence>
<keyword evidence="9" id="KW-0694">RNA-binding</keyword>
<organism evidence="14 15">
    <name type="scientific">Bergeyella zoohelcum</name>
    <dbReference type="NCBI Taxonomy" id="1015"/>
    <lineage>
        <taxon>Bacteria</taxon>
        <taxon>Pseudomonadati</taxon>
        <taxon>Bacteroidota</taxon>
        <taxon>Flavobacteriia</taxon>
        <taxon>Flavobacteriales</taxon>
        <taxon>Weeksellaceae</taxon>
        <taxon>Bergeyella</taxon>
    </lineage>
</organism>
<evidence type="ECO:0000256" key="1">
    <source>
        <dbReference type="ARBA" id="ARBA00001946"/>
    </source>
</evidence>
<dbReference type="CDD" id="cd02440">
    <property type="entry name" value="AdoMet_MTases"/>
    <property type="match status" value="1"/>
</dbReference>
<reference evidence="14 15" key="1">
    <citation type="submission" date="2018-11" db="EMBL/GenBank/DDBJ databases">
        <authorList>
            <consortium name="Pathogen Informatics"/>
        </authorList>
    </citation>
    <scope>NUCLEOTIDE SEQUENCE [LARGE SCALE GENOMIC DNA]</scope>
    <source>
        <strain evidence="14 15">NCTC12929</strain>
    </source>
</reference>
<evidence type="ECO:0000256" key="4">
    <source>
        <dbReference type="ARBA" id="ARBA00022603"/>
    </source>
</evidence>
<dbReference type="RefSeq" id="WP_125150519.1">
    <property type="nucleotide sequence ID" value="NZ_UYIV01000001.1"/>
</dbReference>
<dbReference type="AlphaFoldDB" id="A0A7Z9CF28"/>
<dbReference type="Pfam" id="PF12623">
    <property type="entry name" value="Hen1_L"/>
    <property type="match status" value="1"/>
</dbReference>
<evidence type="ECO:0000313" key="14">
    <source>
        <dbReference type="EMBL" id="VDH02842.1"/>
    </source>
</evidence>
<comment type="similarity">
    <text evidence="2">Belongs to the methyltransferase superfamily. HEN1 family.</text>
</comment>
<sequence length="467" mass="53802">MILNITTTHSPATDLGYLLHKHPDKFQAFDLSIGRALVFYPEATNEKTTVSLLLDIDPIDMVRGVRKMGGDNFALGHYVNDRPYVASSFMSVAIAKAFSSAMNGKCKDKPELVDKKIPIEVNISSIPAPKGGELLIRKLFEPLGYKVVLTRHILDQKFPEWGQSKYFSLQLEHTITVKELLSHLYVLIPTLDNDKHYFVSESEIEKLLQKGEGWLREHPEREQIIRRYLINLASLSKRALERISDGETVDNIIDEPTENSQIQKKKESLHDKRLNLVVEKLIESGSERVLDLGCGEGKLIKLLLKERQFTEIVGMDVSYSELLKAKEKLHFDEMPPKQKEKLQLFQGALTYRDQRLHGFDAAAVVEVIEHLDLNRLQAFERVLFGFAQPKTIVLTTPNKEYNVMWEQLEAENMRHDDHRFEWTREEFQQWADKIGKMYNYSVEILPIGYEEENIGAPSQMAIFRYGN</sequence>
<gene>
    <name evidence="14" type="ORF">NCTC12929_00279</name>
</gene>
<keyword evidence="5 14" id="KW-0808">Transferase</keyword>
<dbReference type="GO" id="GO:0003723">
    <property type="term" value="F:RNA binding"/>
    <property type="evidence" value="ECO:0007669"/>
    <property type="project" value="UniProtKB-KW"/>
</dbReference>
<dbReference type="Proteomes" id="UP000270205">
    <property type="component" value="Unassembled WGS sequence"/>
</dbReference>
<dbReference type="SUPFAM" id="SSF53335">
    <property type="entry name" value="S-adenosyl-L-methionine-dependent methyltransferases"/>
    <property type="match status" value="1"/>
</dbReference>
<keyword evidence="7" id="KW-0479">Metal-binding</keyword>
<dbReference type="GO" id="GO:0090486">
    <property type="term" value="F:small RNA 2'-O-methyltransferase activity"/>
    <property type="evidence" value="ECO:0007669"/>
    <property type="project" value="UniProtKB-EC"/>
</dbReference>
<comment type="caution">
    <text evidence="14">The sequence shown here is derived from an EMBL/GenBank/DDBJ whole genome shotgun (WGS) entry which is preliminary data.</text>
</comment>
<dbReference type="Pfam" id="PF13489">
    <property type="entry name" value="Methyltransf_23"/>
    <property type="match status" value="1"/>
</dbReference>
<keyword evidence="4 14" id="KW-0489">Methyltransferase</keyword>
<evidence type="ECO:0000256" key="2">
    <source>
        <dbReference type="ARBA" id="ARBA00009026"/>
    </source>
</evidence>
<dbReference type="EC" id="2.1.1.386" evidence="11"/>
<protein>
    <recommendedName>
        <fullName evidence="3">Small RNA 2'-O-methyltransferase</fullName>
        <ecNumber evidence="11">2.1.1.386</ecNumber>
    </recommendedName>
</protein>
<dbReference type="Gene3D" id="3.40.50.150">
    <property type="entry name" value="Vaccinia Virus protein VP39"/>
    <property type="match status" value="1"/>
</dbReference>
<dbReference type="EMBL" id="UYIV01000001">
    <property type="protein sequence ID" value="VDH02842.1"/>
    <property type="molecule type" value="Genomic_DNA"/>
</dbReference>
<evidence type="ECO:0000256" key="10">
    <source>
        <dbReference type="ARBA" id="ARBA00023158"/>
    </source>
</evidence>
<dbReference type="InterPro" id="IPR026610">
    <property type="entry name" value="Hen1"/>
</dbReference>
<dbReference type="InterPro" id="IPR024026">
    <property type="entry name" value="3'-RNA_MeTfrase_Hen1_bac"/>
</dbReference>
<comment type="cofactor">
    <cofactor evidence="1">
        <name>Mg(2+)</name>
        <dbReference type="ChEBI" id="CHEBI:18420"/>
    </cofactor>
</comment>
<dbReference type="InterPro" id="IPR038546">
    <property type="entry name" value="Hen1_N_sf"/>
</dbReference>
<dbReference type="GO" id="GO:0031047">
    <property type="term" value="P:regulatory ncRNA-mediated gene silencing"/>
    <property type="evidence" value="ECO:0007669"/>
    <property type="project" value="UniProtKB-KW"/>
</dbReference>
<name>A0A7Z9CF28_9FLAO</name>
<evidence type="ECO:0000256" key="3">
    <source>
        <dbReference type="ARBA" id="ARBA00021330"/>
    </source>
</evidence>
<feature type="domain" description="Hen1 N-terminal" evidence="13">
    <location>
        <begin position="1"/>
        <end position="243"/>
    </location>
</feature>
<dbReference type="GO" id="GO:0046872">
    <property type="term" value="F:metal ion binding"/>
    <property type="evidence" value="ECO:0007669"/>
    <property type="project" value="UniProtKB-KW"/>
</dbReference>
<proteinExistence type="inferred from homology"/>
<dbReference type="GO" id="GO:0001510">
    <property type="term" value="P:RNA methylation"/>
    <property type="evidence" value="ECO:0007669"/>
    <property type="project" value="InterPro"/>
</dbReference>
<evidence type="ECO:0000256" key="8">
    <source>
        <dbReference type="ARBA" id="ARBA00022842"/>
    </source>
</evidence>
<keyword evidence="8" id="KW-0460">Magnesium</keyword>
<comment type="catalytic activity">
    <reaction evidence="12">
        <text>small RNA 3'-end nucleotide + S-adenosyl-L-methionine = small RNA 3'-end 2'-O-methylnucleotide + S-adenosyl-L-homocysteine + H(+)</text>
        <dbReference type="Rhea" id="RHEA:37887"/>
        <dbReference type="Rhea" id="RHEA-COMP:10415"/>
        <dbReference type="Rhea" id="RHEA-COMP:10416"/>
        <dbReference type="ChEBI" id="CHEBI:15378"/>
        <dbReference type="ChEBI" id="CHEBI:57856"/>
        <dbReference type="ChEBI" id="CHEBI:59789"/>
        <dbReference type="ChEBI" id="CHEBI:74896"/>
        <dbReference type="ChEBI" id="CHEBI:74898"/>
        <dbReference type="EC" id="2.1.1.386"/>
    </reaction>
</comment>
<evidence type="ECO:0000256" key="5">
    <source>
        <dbReference type="ARBA" id="ARBA00022679"/>
    </source>
</evidence>
<evidence type="ECO:0000256" key="7">
    <source>
        <dbReference type="ARBA" id="ARBA00022723"/>
    </source>
</evidence>
<evidence type="ECO:0000259" key="13">
    <source>
        <dbReference type="Pfam" id="PF12623"/>
    </source>
</evidence>
<keyword evidence="6" id="KW-0949">S-adenosyl-L-methionine</keyword>
<dbReference type="InterPro" id="IPR024740">
    <property type="entry name" value="Hen1_N"/>
</dbReference>
<dbReference type="PANTHER" id="PTHR21404">
    <property type="entry name" value="HEN1"/>
    <property type="match status" value="1"/>
</dbReference>
<evidence type="ECO:0000256" key="12">
    <source>
        <dbReference type="ARBA" id="ARBA00048418"/>
    </source>
</evidence>
<dbReference type="PANTHER" id="PTHR21404:SF3">
    <property type="entry name" value="SMALL RNA 2'-O-METHYLTRANSFERASE"/>
    <property type="match status" value="1"/>
</dbReference>
<keyword evidence="10" id="KW-0943">RNA-mediated gene silencing</keyword>
<dbReference type="InterPro" id="IPR029063">
    <property type="entry name" value="SAM-dependent_MTases_sf"/>
</dbReference>
<dbReference type="NCBIfam" id="TIGR04074">
    <property type="entry name" value="bacter_Hen1"/>
    <property type="match status" value="1"/>
</dbReference>
<dbReference type="Gene3D" id="3.30.1610.20">
    <property type="entry name" value="Hen1, N-terminal domain"/>
    <property type="match status" value="1"/>
</dbReference>